<organism evidence="2 3">
    <name type="scientific">Candidatus Nitronereus thalassa</name>
    <dbReference type="NCBI Taxonomy" id="3020898"/>
    <lineage>
        <taxon>Bacteria</taxon>
        <taxon>Pseudomonadati</taxon>
        <taxon>Nitrospirota</taxon>
        <taxon>Nitrospiria</taxon>
        <taxon>Nitrospirales</taxon>
        <taxon>Nitrospiraceae</taxon>
        <taxon>Candidatus Nitronereus</taxon>
    </lineage>
</organism>
<reference evidence="2 3" key="1">
    <citation type="journal article" date="2023" name="ISME J.">
        <title>Cultivation and genomic characterization of novel and ubiquitous marine nitrite-oxidizing bacteria from the Nitrospirales.</title>
        <authorList>
            <person name="Mueller A.J."/>
            <person name="Daebeler A."/>
            <person name="Herbold C.W."/>
            <person name="Kirkegaard R.H."/>
            <person name="Daims H."/>
        </authorList>
    </citation>
    <scope>NUCLEOTIDE SEQUENCE [LARGE SCALE GENOMIC DNA]</scope>
    <source>
        <strain evidence="2 3">EB</strain>
    </source>
</reference>
<evidence type="ECO:0000313" key="3">
    <source>
        <dbReference type="Proteomes" id="UP001250932"/>
    </source>
</evidence>
<keyword evidence="3" id="KW-1185">Reference proteome</keyword>
<dbReference type="Proteomes" id="UP001250932">
    <property type="component" value="Unassembled WGS sequence"/>
</dbReference>
<proteinExistence type="predicted"/>
<dbReference type="EMBL" id="JAQOUE010000001">
    <property type="protein sequence ID" value="MDT7041714.1"/>
    <property type="molecule type" value="Genomic_DNA"/>
</dbReference>
<protein>
    <submittedName>
        <fullName evidence="2">YtxH domain-containing protein</fullName>
    </submittedName>
</protein>
<sequence>MEESNRALVFGFVAFFAGVMIGLGTGLLVAPQSGNRTRRQLQNMAMDAQEDAETLVKDTKEKVSGWVDKGKKLMANS</sequence>
<dbReference type="InterPro" id="IPR024623">
    <property type="entry name" value="YtxH"/>
</dbReference>
<accession>A0ABU3K5L1</accession>
<dbReference type="PANTHER" id="PTHR35792">
    <property type="entry name" value="GENERAL STRESS PROTEIN"/>
    <property type="match status" value="1"/>
</dbReference>
<name>A0ABU3K5L1_9BACT</name>
<comment type="caution">
    <text evidence="2">The sequence shown here is derived from an EMBL/GenBank/DDBJ whole genome shotgun (WGS) entry which is preliminary data.</text>
</comment>
<keyword evidence="1" id="KW-0812">Transmembrane</keyword>
<evidence type="ECO:0000256" key="1">
    <source>
        <dbReference type="SAM" id="Phobius"/>
    </source>
</evidence>
<gene>
    <name evidence="2" type="ORF">PPG34_05080</name>
</gene>
<evidence type="ECO:0000313" key="2">
    <source>
        <dbReference type="EMBL" id="MDT7041714.1"/>
    </source>
</evidence>
<dbReference type="Pfam" id="PF12732">
    <property type="entry name" value="YtxH"/>
    <property type="match status" value="1"/>
</dbReference>
<feature type="transmembrane region" description="Helical" evidence="1">
    <location>
        <begin position="6"/>
        <end position="30"/>
    </location>
</feature>
<dbReference type="PANTHER" id="PTHR35792:SF2">
    <property type="entry name" value="GENERAL STRESS PROTEIN"/>
    <property type="match status" value="1"/>
</dbReference>
<keyword evidence="1" id="KW-0472">Membrane</keyword>
<dbReference type="InterPro" id="IPR052928">
    <property type="entry name" value="Desiccation-related_membrane"/>
</dbReference>
<dbReference type="RefSeq" id="WP_313832062.1">
    <property type="nucleotide sequence ID" value="NZ_JAQOUE010000001.1"/>
</dbReference>
<keyword evidence="1" id="KW-1133">Transmembrane helix</keyword>